<dbReference type="EMBL" id="MFGW01000226">
    <property type="protein sequence ID" value="OGF58989.1"/>
    <property type="molecule type" value="Genomic_DNA"/>
</dbReference>
<comment type="subunit">
    <text evidence="6">HflC and HflK may interact to form a multimeric complex.</text>
</comment>
<keyword evidence="3 6" id="KW-0812">Transmembrane</keyword>
<dbReference type="SMART" id="SM00244">
    <property type="entry name" value="PHB"/>
    <property type="match status" value="1"/>
</dbReference>
<dbReference type="InterPro" id="IPR010201">
    <property type="entry name" value="HflK"/>
</dbReference>
<evidence type="ECO:0000256" key="3">
    <source>
        <dbReference type="ARBA" id="ARBA00022692"/>
    </source>
</evidence>
<evidence type="ECO:0000256" key="4">
    <source>
        <dbReference type="ARBA" id="ARBA00022989"/>
    </source>
</evidence>
<dbReference type="GO" id="GO:0016020">
    <property type="term" value="C:membrane"/>
    <property type="evidence" value="ECO:0007669"/>
    <property type="project" value="UniProtKB-SubCell"/>
</dbReference>
<evidence type="ECO:0000256" key="1">
    <source>
        <dbReference type="ARBA" id="ARBA00004370"/>
    </source>
</evidence>
<evidence type="ECO:0000259" key="7">
    <source>
        <dbReference type="SMART" id="SM00244"/>
    </source>
</evidence>
<keyword evidence="4 6" id="KW-1133">Transmembrane helix</keyword>
<evidence type="ECO:0000256" key="6">
    <source>
        <dbReference type="RuleBase" id="RU364113"/>
    </source>
</evidence>
<gene>
    <name evidence="8" type="ORF">A2Y62_21125</name>
</gene>
<organism evidence="8 9">
    <name type="scientific">Candidatus Fischerbacteria bacterium RBG_13_37_8</name>
    <dbReference type="NCBI Taxonomy" id="1817863"/>
    <lineage>
        <taxon>Bacteria</taxon>
        <taxon>Candidatus Fischeribacteriota</taxon>
    </lineage>
</organism>
<dbReference type="InterPro" id="IPR036013">
    <property type="entry name" value="Band_7/SPFH_dom_sf"/>
</dbReference>
<evidence type="ECO:0000256" key="2">
    <source>
        <dbReference type="ARBA" id="ARBA00006971"/>
    </source>
</evidence>
<dbReference type="InterPro" id="IPR001107">
    <property type="entry name" value="Band_7"/>
</dbReference>
<dbReference type="PANTHER" id="PTHR43327:SF2">
    <property type="entry name" value="MODULATOR OF FTSH PROTEASE HFLK"/>
    <property type="match status" value="1"/>
</dbReference>
<evidence type="ECO:0000313" key="8">
    <source>
        <dbReference type="EMBL" id="OGF58989.1"/>
    </source>
</evidence>
<comment type="similarity">
    <text evidence="2 6">Belongs to the band 7/mec-2 family. HflK subfamily.</text>
</comment>
<dbReference type="Pfam" id="PF01145">
    <property type="entry name" value="Band_7"/>
    <property type="match status" value="1"/>
</dbReference>
<accession>A0A1F5V6C8</accession>
<dbReference type="PANTHER" id="PTHR43327">
    <property type="entry name" value="STOMATIN-LIKE PROTEIN 2, MITOCHONDRIAL"/>
    <property type="match status" value="1"/>
</dbReference>
<feature type="domain" description="Band 7" evidence="7">
    <location>
        <begin position="36"/>
        <end position="217"/>
    </location>
</feature>
<dbReference type="STRING" id="1817863.A2Y62_21125"/>
<dbReference type="Gene3D" id="3.30.479.30">
    <property type="entry name" value="Band 7 domain"/>
    <property type="match status" value="1"/>
</dbReference>
<keyword evidence="5 6" id="KW-0472">Membrane</keyword>
<proteinExistence type="inferred from homology"/>
<name>A0A1F5V6C8_9BACT</name>
<dbReference type="AlphaFoldDB" id="A0A1F5V6C8"/>
<feature type="transmembrane region" description="Helical" evidence="6">
    <location>
        <begin position="21"/>
        <end position="41"/>
    </location>
</feature>
<dbReference type="Proteomes" id="UP000178943">
    <property type="component" value="Unassembled WGS sequence"/>
</dbReference>
<comment type="subcellular location">
    <subcellularLocation>
        <location evidence="1 6">Membrane</location>
    </subcellularLocation>
</comment>
<dbReference type="InterPro" id="IPR050710">
    <property type="entry name" value="Band7/mec-2_domain"/>
</dbReference>
<dbReference type="SUPFAM" id="SSF117892">
    <property type="entry name" value="Band 7/SPFH domain"/>
    <property type="match status" value="1"/>
</dbReference>
<comment type="caution">
    <text evidence="8">The sequence shown here is derived from an EMBL/GenBank/DDBJ whole genome shotgun (WGS) entry which is preliminary data.</text>
</comment>
<comment type="function">
    <text evidence="6">HflC and HflK could encode or regulate a protease.</text>
</comment>
<dbReference type="CDD" id="cd03404">
    <property type="entry name" value="SPFH_HflK"/>
    <property type="match status" value="1"/>
</dbReference>
<evidence type="ECO:0000313" key="9">
    <source>
        <dbReference type="Proteomes" id="UP000178943"/>
    </source>
</evidence>
<evidence type="ECO:0000256" key="5">
    <source>
        <dbReference type="ARBA" id="ARBA00023136"/>
    </source>
</evidence>
<dbReference type="NCBIfam" id="TIGR01933">
    <property type="entry name" value="hflK"/>
    <property type="match status" value="1"/>
</dbReference>
<protein>
    <recommendedName>
        <fullName evidence="6">Protein HflK</fullName>
    </recommendedName>
</protein>
<sequence length="326" mass="37529">MARYNTYDLTESFKNFKVGKYLTVIWVIIAFIILISCMYQIGPGEAGIIQRFGKHVRTTHAGLHLKLPAGIEKLTKVNIEHVFKEEFGYRTRKAGVVTEYEDKKYQEESLMLTGDLNCAEVEWIVQFKIAEPEKYLFKVRRPETTLRDLSEAVTRQVIGDRTVTEVLTVGREEIANQIQLQLQELINLYEVGIKVITVKLQDVNPPDPVKPAFNEVNEAKQEKERSINQAWEDYNKVVPRAEGEAQQIIAEAEGYEQERVNRALGEAKRFSSVLEEYRKAPEVTKQRLYLETLNEIIPQVKQIYVIDPAQKSVIPFIPLPKTSETQ</sequence>
<reference evidence="8 9" key="1">
    <citation type="journal article" date="2016" name="Nat. Commun.">
        <title>Thousands of microbial genomes shed light on interconnected biogeochemical processes in an aquifer system.</title>
        <authorList>
            <person name="Anantharaman K."/>
            <person name="Brown C.T."/>
            <person name="Hug L.A."/>
            <person name="Sharon I."/>
            <person name="Castelle C.J."/>
            <person name="Probst A.J."/>
            <person name="Thomas B.C."/>
            <person name="Singh A."/>
            <person name="Wilkins M.J."/>
            <person name="Karaoz U."/>
            <person name="Brodie E.L."/>
            <person name="Williams K.H."/>
            <person name="Hubbard S.S."/>
            <person name="Banfield J.F."/>
        </authorList>
    </citation>
    <scope>NUCLEOTIDE SEQUENCE [LARGE SCALE GENOMIC DNA]</scope>
</reference>